<evidence type="ECO:0000259" key="14">
    <source>
        <dbReference type="Pfam" id="PF09405"/>
    </source>
</evidence>
<keyword evidence="9" id="KW-0694">RNA-binding</keyword>
<feature type="compositionally biased region" description="Low complexity" evidence="13">
    <location>
        <begin position="113"/>
        <end position="122"/>
    </location>
</feature>
<proteinExistence type="inferred from homology"/>
<dbReference type="Pfam" id="PF09405">
    <property type="entry name" value="Btz"/>
    <property type="match status" value="1"/>
</dbReference>
<feature type="domain" description="Btz" evidence="14">
    <location>
        <begin position="234"/>
        <end position="380"/>
    </location>
</feature>
<feature type="region of interest" description="Disordered" evidence="13">
    <location>
        <begin position="311"/>
        <end position="337"/>
    </location>
</feature>
<dbReference type="GO" id="GO:0005737">
    <property type="term" value="C:cytoplasm"/>
    <property type="evidence" value="ECO:0007669"/>
    <property type="project" value="UniProtKB-SubCell"/>
</dbReference>
<evidence type="ECO:0000256" key="4">
    <source>
        <dbReference type="ARBA" id="ARBA00022448"/>
    </source>
</evidence>
<evidence type="ECO:0000256" key="9">
    <source>
        <dbReference type="ARBA" id="ARBA00022884"/>
    </source>
</evidence>
<feature type="compositionally biased region" description="Polar residues" evidence="13">
    <location>
        <begin position="254"/>
        <end position="266"/>
    </location>
</feature>
<evidence type="ECO:0000256" key="7">
    <source>
        <dbReference type="ARBA" id="ARBA00022816"/>
    </source>
</evidence>
<evidence type="ECO:0000256" key="3">
    <source>
        <dbReference type="ARBA" id="ARBA00009548"/>
    </source>
</evidence>
<dbReference type="GO" id="GO:0006397">
    <property type="term" value="P:mRNA processing"/>
    <property type="evidence" value="ECO:0007669"/>
    <property type="project" value="UniProtKB-KW"/>
</dbReference>
<keyword evidence="6" id="KW-0507">mRNA processing</keyword>
<keyword evidence="12" id="KW-0539">Nucleus</keyword>
<feature type="region of interest" description="Disordered" evidence="13">
    <location>
        <begin position="772"/>
        <end position="819"/>
    </location>
</feature>
<dbReference type="GO" id="GO:0035145">
    <property type="term" value="C:exon-exon junction complex"/>
    <property type="evidence" value="ECO:0007669"/>
    <property type="project" value="InterPro"/>
</dbReference>
<feature type="region of interest" description="Disordered" evidence="13">
    <location>
        <begin position="354"/>
        <end position="393"/>
    </location>
</feature>
<keyword evidence="4" id="KW-0813">Transport</keyword>
<feature type="region of interest" description="Disordered" evidence="13">
    <location>
        <begin position="555"/>
        <end position="671"/>
    </location>
</feature>
<feature type="compositionally biased region" description="Pro residues" evidence="13">
    <location>
        <begin position="212"/>
        <end position="222"/>
    </location>
</feature>
<evidence type="ECO:0000256" key="13">
    <source>
        <dbReference type="SAM" id="MobiDB-lite"/>
    </source>
</evidence>
<dbReference type="GO" id="GO:0051028">
    <property type="term" value="P:mRNA transport"/>
    <property type="evidence" value="ECO:0007669"/>
    <property type="project" value="UniProtKB-KW"/>
</dbReference>
<sequence>MFETSGQAQEALRQFKEDCKAERCGGAPKGLREREQEKIMPAALSSTKSAVDASSHRRKTRIVKRRGRAVNGAESDDEIVREITSDDDTDDSSVDSESETESLSDDHHLNGRSEVVTPSTTQSPPPPELDGRVSLANGITPKQVESGPFVATTDWADMVASEHANGTEDLPVIDFADLGRSPLDQHLVSAPRSRKVHKQGKRSDAQRSTSAPPAPPLASPPPHHAEEPDDDDAHEQLEEATSFERSDEHRQNRSRGQTARQAYQQRLETDPSFVPKVGEFWGHDDRLLDKDLRSLSGWWRGRWQSRGRGRSAFTMRGRGGRGGFAGGRPPNDTDEFGEEQVDGAEVVDEVPPVEKTWTHDGFEEMKRRDEQRRQRVQDQQQPARFGPQRGFAFRGRGGFFGGRGRGGWNPGFLGRGTADRPWFAMKPEREWTKHHEAFLYFDPALKPRPGQGPGYRVKLPGGPEHIIRGPPRSYPMSQVGFEDPSEFLQDETEKIFTVRIPPRAGKEKAKEETQEVPAEAVNVEESATTMAELSIEEVFTVRPNIVPNRRIEIPIPQKQDASPPSEPSAPPSLPPPSVHPMSHASHSTPSSQQLDTRGQQQHISPLSLDPLVLRPTASSPSPIIKETVLRRPSLSTQAPPTASPSTEAPRPAPPALHPLQTSFSPVPQTPPSYNPSYGYGVPLPPGVAFNHHGMPYELATGRPVILQSTPPPMFTPRPMMHGHVPHPSHSYVPAHMHHHSTVSPDFLAHPHTPPVGQFVDPATGVPFFTPARQSSRIEIRAPDGTDGKKATRPSGLRTSMSSSEAYPDAQLYQPTDMGTPQALDEESIAAPNGLQHIEQPQPLVAEQPMAYPAYQPYYYPDAYAYPTYMDMSPQVMHYEMYPPADHRTPQPPMIYY</sequence>
<feature type="compositionally biased region" description="Low complexity" evidence="13">
    <location>
        <begin position="377"/>
        <end position="393"/>
    </location>
</feature>
<keyword evidence="16" id="KW-1185">Reference proteome</keyword>
<feature type="compositionally biased region" description="Basic and acidic residues" evidence="13">
    <location>
        <begin position="234"/>
        <end position="251"/>
    </location>
</feature>
<dbReference type="OrthoDB" id="3361414at2759"/>
<dbReference type="GeneID" id="36327371"/>
<dbReference type="EMBL" id="KZ110602">
    <property type="protein sequence ID" value="OSX59420.1"/>
    <property type="molecule type" value="Genomic_DNA"/>
</dbReference>
<dbReference type="STRING" id="670580.A0A1X6MT28"/>
<evidence type="ECO:0000256" key="12">
    <source>
        <dbReference type="ARBA" id="ARBA00023242"/>
    </source>
</evidence>
<evidence type="ECO:0000256" key="5">
    <source>
        <dbReference type="ARBA" id="ARBA00022490"/>
    </source>
</evidence>
<feature type="compositionally biased region" description="Low complexity" evidence="13">
    <location>
        <begin position="632"/>
        <end position="649"/>
    </location>
</feature>
<organism evidence="15 16">
    <name type="scientific">Postia placenta MAD-698-R-SB12</name>
    <dbReference type="NCBI Taxonomy" id="670580"/>
    <lineage>
        <taxon>Eukaryota</taxon>
        <taxon>Fungi</taxon>
        <taxon>Dikarya</taxon>
        <taxon>Basidiomycota</taxon>
        <taxon>Agaricomycotina</taxon>
        <taxon>Agaricomycetes</taxon>
        <taxon>Polyporales</taxon>
        <taxon>Adustoporiaceae</taxon>
        <taxon>Rhodonia</taxon>
    </lineage>
</organism>
<feature type="compositionally biased region" description="Acidic residues" evidence="13">
    <location>
        <begin position="85"/>
        <end position="103"/>
    </location>
</feature>
<dbReference type="AlphaFoldDB" id="A0A1X6MT28"/>
<feature type="region of interest" description="Disordered" evidence="13">
    <location>
        <begin position="184"/>
        <end position="275"/>
    </location>
</feature>
<keyword evidence="8" id="KW-0810">Translation regulation</keyword>
<evidence type="ECO:0000256" key="8">
    <source>
        <dbReference type="ARBA" id="ARBA00022845"/>
    </source>
</evidence>
<dbReference type="RefSeq" id="XP_024336214.1">
    <property type="nucleotide sequence ID" value="XM_024482422.1"/>
</dbReference>
<comment type="subcellular location">
    <subcellularLocation>
        <location evidence="2">Cytoplasm</location>
    </subcellularLocation>
    <subcellularLocation>
        <location evidence="1">Nucleus</location>
    </subcellularLocation>
</comment>
<dbReference type="GO" id="GO:0003729">
    <property type="term" value="F:mRNA binding"/>
    <property type="evidence" value="ECO:0007669"/>
    <property type="project" value="InterPro"/>
</dbReference>
<feature type="compositionally biased region" description="Basic and acidic residues" evidence="13">
    <location>
        <begin position="356"/>
        <end position="376"/>
    </location>
</feature>
<accession>A0A1X6MT28</accession>
<reference evidence="15 16" key="1">
    <citation type="submission" date="2017-04" db="EMBL/GenBank/DDBJ databases">
        <title>Genome Sequence of the Model Brown-Rot Fungus Postia placenta SB12.</title>
        <authorList>
            <consortium name="DOE Joint Genome Institute"/>
            <person name="Gaskell J."/>
            <person name="Kersten P."/>
            <person name="Larrondo L.F."/>
            <person name="Canessa P."/>
            <person name="Martinez D."/>
            <person name="Hibbett D."/>
            <person name="Schmoll M."/>
            <person name="Kubicek C.P."/>
            <person name="Martinez A.T."/>
            <person name="Yadav J."/>
            <person name="Master E."/>
            <person name="Magnuson J.K."/>
            <person name="James T."/>
            <person name="Yaver D."/>
            <person name="Berka R."/>
            <person name="Labutti K."/>
            <person name="Lipzen A."/>
            <person name="Aerts A."/>
            <person name="Barry K."/>
            <person name="Henrissat B."/>
            <person name="Blanchette R."/>
            <person name="Grigoriev I."/>
            <person name="Cullen D."/>
        </authorList>
    </citation>
    <scope>NUCLEOTIDE SEQUENCE [LARGE SCALE GENOMIC DNA]</scope>
    <source>
        <strain evidence="15 16">MAD-698-R-SB12</strain>
    </source>
</reference>
<evidence type="ECO:0000256" key="10">
    <source>
        <dbReference type="ARBA" id="ARBA00023161"/>
    </source>
</evidence>
<evidence type="ECO:0000256" key="6">
    <source>
        <dbReference type="ARBA" id="ARBA00022664"/>
    </source>
</evidence>
<evidence type="ECO:0000256" key="1">
    <source>
        <dbReference type="ARBA" id="ARBA00004123"/>
    </source>
</evidence>
<gene>
    <name evidence="15" type="ORF">POSPLADRAFT_1071087</name>
</gene>
<evidence type="ECO:0000256" key="11">
    <source>
        <dbReference type="ARBA" id="ARBA00023187"/>
    </source>
</evidence>
<keyword evidence="11" id="KW-0508">mRNA splicing</keyword>
<protein>
    <recommendedName>
        <fullName evidence="14">Btz domain-containing protein</fullName>
    </recommendedName>
</protein>
<feature type="compositionally biased region" description="Polar residues" evidence="13">
    <location>
        <begin position="584"/>
        <end position="604"/>
    </location>
</feature>
<dbReference type="GO" id="GO:0008380">
    <property type="term" value="P:RNA splicing"/>
    <property type="evidence" value="ECO:0007669"/>
    <property type="project" value="UniProtKB-KW"/>
</dbReference>
<feature type="compositionally biased region" description="Basic and acidic residues" evidence="13">
    <location>
        <begin position="775"/>
        <end position="789"/>
    </location>
</feature>
<feature type="compositionally biased region" description="Basic residues" evidence="13">
    <location>
        <begin position="56"/>
        <end position="68"/>
    </location>
</feature>
<feature type="compositionally biased region" description="Basic and acidic residues" evidence="13">
    <location>
        <begin position="13"/>
        <end position="23"/>
    </location>
</feature>
<dbReference type="GO" id="GO:0006417">
    <property type="term" value="P:regulation of translation"/>
    <property type="evidence" value="ECO:0007669"/>
    <property type="project" value="UniProtKB-KW"/>
</dbReference>
<evidence type="ECO:0000313" key="15">
    <source>
        <dbReference type="EMBL" id="OSX59420.1"/>
    </source>
</evidence>
<keyword evidence="10" id="KW-0866">Nonsense-mediated mRNA decay</keyword>
<dbReference type="GO" id="GO:0000184">
    <property type="term" value="P:nuclear-transcribed mRNA catabolic process, nonsense-mediated decay"/>
    <property type="evidence" value="ECO:0007669"/>
    <property type="project" value="UniProtKB-KW"/>
</dbReference>
<evidence type="ECO:0000256" key="2">
    <source>
        <dbReference type="ARBA" id="ARBA00004496"/>
    </source>
</evidence>
<dbReference type="Proteomes" id="UP000194127">
    <property type="component" value="Unassembled WGS sequence"/>
</dbReference>
<feature type="compositionally biased region" description="Pro residues" evidence="13">
    <location>
        <begin position="564"/>
        <end position="578"/>
    </location>
</feature>
<evidence type="ECO:0000313" key="16">
    <source>
        <dbReference type="Proteomes" id="UP000194127"/>
    </source>
</evidence>
<keyword evidence="5" id="KW-0963">Cytoplasm</keyword>
<comment type="similarity">
    <text evidence="3">Belongs to the CASC3 family.</text>
</comment>
<name>A0A1X6MT28_9APHY</name>
<dbReference type="InterPro" id="IPR018545">
    <property type="entry name" value="Btz_dom"/>
</dbReference>
<keyword evidence="7" id="KW-0509">mRNA transport</keyword>
<feature type="region of interest" description="Disordered" evidence="13">
    <location>
        <begin position="1"/>
        <end position="148"/>
    </location>
</feature>